<dbReference type="GeneID" id="108559456"/>
<evidence type="ECO:0000313" key="1">
    <source>
        <dbReference type="Proteomes" id="UP000695000"/>
    </source>
</evidence>
<keyword evidence="1" id="KW-1185">Reference proteome</keyword>
<dbReference type="Proteomes" id="UP000695000">
    <property type="component" value="Unplaced"/>
</dbReference>
<reference evidence="2" key="1">
    <citation type="submission" date="2025-08" db="UniProtKB">
        <authorList>
            <consortium name="RefSeq"/>
        </authorList>
    </citation>
    <scope>IDENTIFICATION</scope>
    <source>
        <tissue evidence="2">Whole Larva</tissue>
    </source>
</reference>
<gene>
    <name evidence="2" type="primary">LOC108559456</name>
</gene>
<dbReference type="InterPro" id="IPR029063">
    <property type="entry name" value="SAM-dependent_MTases_sf"/>
</dbReference>
<proteinExistence type="predicted"/>
<dbReference type="RefSeq" id="XP_017772243.1">
    <property type="nucleotide sequence ID" value="XM_017916754.1"/>
</dbReference>
<dbReference type="SUPFAM" id="SSF53335">
    <property type="entry name" value="S-adenosyl-L-methionine-dependent methyltransferases"/>
    <property type="match status" value="1"/>
</dbReference>
<protein>
    <submittedName>
        <fullName evidence="2">Ubiquinone biosynthesis O-methyltransferase, mitochondrial-like</fullName>
    </submittedName>
</protein>
<sequence length="96" mass="11178">MLMNRFRKTPILQQCRRLVSTDKSTVDAREVEKFQKLGSQWWDSSSEMKILHNMNRLRVPFVRDGLINMRVTKEEKINTDKPLEGLKILDVGCGGD</sequence>
<organism evidence="1 2">
    <name type="scientific">Nicrophorus vespilloides</name>
    <name type="common">Boreal carrion beetle</name>
    <dbReference type="NCBI Taxonomy" id="110193"/>
    <lineage>
        <taxon>Eukaryota</taxon>
        <taxon>Metazoa</taxon>
        <taxon>Ecdysozoa</taxon>
        <taxon>Arthropoda</taxon>
        <taxon>Hexapoda</taxon>
        <taxon>Insecta</taxon>
        <taxon>Pterygota</taxon>
        <taxon>Neoptera</taxon>
        <taxon>Endopterygota</taxon>
        <taxon>Coleoptera</taxon>
        <taxon>Polyphaga</taxon>
        <taxon>Staphyliniformia</taxon>
        <taxon>Silphidae</taxon>
        <taxon>Nicrophorinae</taxon>
        <taxon>Nicrophorus</taxon>
    </lineage>
</organism>
<name>A0ABM1MCE3_NICVS</name>
<accession>A0ABM1MCE3</accession>
<dbReference type="Gene3D" id="3.40.50.150">
    <property type="entry name" value="Vaccinia Virus protein VP39"/>
    <property type="match status" value="1"/>
</dbReference>
<evidence type="ECO:0000313" key="2">
    <source>
        <dbReference type="RefSeq" id="XP_017772243.1"/>
    </source>
</evidence>